<keyword evidence="3" id="KW-0378">Hydrolase</keyword>
<reference evidence="6" key="1">
    <citation type="submission" date="2021-01" db="EMBL/GenBank/DDBJ databases">
        <authorList>
            <person name="Corre E."/>
            <person name="Pelletier E."/>
            <person name="Niang G."/>
            <person name="Scheremetjew M."/>
            <person name="Finn R."/>
            <person name="Kale V."/>
            <person name="Holt S."/>
            <person name="Cochrane G."/>
            <person name="Meng A."/>
            <person name="Brown T."/>
            <person name="Cohen L."/>
        </authorList>
    </citation>
    <scope>NUCLEOTIDE SEQUENCE</scope>
    <source>
        <strain evidence="6">CCMP1897</strain>
    </source>
</reference>
<keyword evidence="4" id="KW-0720">Serine protease</keyword>
<dbReference type="SUPFAM" id="SSF50156">
    <property type="entry name" value="PDZ domain-like"/>
    <property type="match status" value="1"/>
</dbReference>
<organism evidence="6">
    <name type="scientific">Picocystis salinarum</name>
    <dbReference type="NCBI Taxonomy" id="88271"/>
    <lineage>
        <taxon>Eukaryota</taxon>
        <taxon>Viridiplantae</taxon>
        <taxon>Chlorophyta</taxon>
        <taxon>Picocystophyceae</taxon>
        <taxon>Picocystales</taxon>
        <taxon>Picocystaceae</taxon>
        <taxon>Picocystis</taxon>
    </lineage>
</organism>
<dbReference type="GO" id="GO:0004252">
    <property type="term" value="F:serine-type endopeptidase activity"/>
    <property type="evidence" value="ECO:0007669"/>
    <property type="project" value="InterPro"/>
</dbReference>
<evidence type="ECO:0000259" key="5">
    <source>
        <dbReference type="Pfam" id="PF17815"/>
    </source>
</evidence>
<dbReference type="InterPro" id="IPR001940">
    <property type="entry name" value="Peptidase_S1C"/>
</dbReference>
<dbReference type="InterPro" id="IPR036034">
    <property type="entry name" value="PDZ_sf"/>
</dbReference>
<name>A0A6U9SMQ6_9CHLO</name>
<dbReference type="AlphaFoldDB" id="A0A6U9SMQ6"/>
<sequence>MDMEAEEAVPTRPFGDTDIMQENRKEAHALSGSKPLAAKKTGAVALRVLSKCLLQVFVTKAEKSYMHPWHVRPQKSGKGSAFVIDAAKRRIITNAHVVEDATVAHVRRLGVPKRWPAKVLHLSRVCDLALLTVEEDAFWKGMEDVELVDTPHLQDQILVCGFPIGGDSLSITSGIVSRVTLCSYGTSTNKLLAIQIDAAINSGNSGGPVFLNLQERQVAGVAFLKHASSSADNIGYIIPKPVVDNFLQEIEVSGHVKHCCTAAVGFICQPMENPYLREKYKLSKDQSGCLVFRISPLSICSQHLRVGDIILEIDDKQLADDGTIMFRDDERLSYAHTIRMKMVGETLHLKVLRDGKELHLSYPIAARDPLVPEFHNLDCVPTYFITGGLVFVPVTIPFMHHALGAQWRRVAPVRILDAMMGYKSAEDQQIIILHQILVADINFGYKQGMIQLKDFNGTPIRNLQHLAYLVDTCSEEFMEFTLDFGFRIVFRTRSAREESQAILEQHAVPHDRSPNLQDCAGQRPDLAPAVAVDP</sequence>
<accession>A0A6U9SMQ6</accession>
<dbReference type="Gene3D" id="2.30.42.10">
    <property type="match status" value="1"/>
</dbReference>
<evidence type="ECO:0000313" key="6">
    <source>
        <dbReference type="EMBL" id="CAE0614062.1"/>
    </source>
</evidence>
<dbReference type="InterPro" id="IPR043504">
    <property type="entry name" value="Peptidase_S1_PA_chymotrypsin"/>
</dbReference>
<comment type="similarity">
    <text evidence="1">Belongs to the peptidase S1C family.</text>
</comment>
<dbReference type="EMBL" id="HBIS01009803">
    <property type="protein sequence ID" value="CAE0614062.1"/>
    <property type="molecule type" value="Transcribed_RNA"/>
</dbReference>
<evidence type="ECO:0000256" key="3">
    <source>
        <dbReference type="ARBA" id="ARBA00022801"/>
    </source>
</evidence>
<dbReference type="PANTHER" id="PTHR45980:SF18">
    <property type="entry name" value="PROTEASE DO-LIKE 9"/>
    <property type="match status" value="1"/>
</dbReference>
<dbReference type="PANTHER" id="PTHR45980">
    <property type="match status" value="1"/>
</dbReference>
<evidence type="ECO:0000313" key="7">
    <source>
        <dbReference type="EMBL" id="CAE0614063.1"/>
    </source>
</evidence>
<dbReference type="Gene3D" id="3.20.190.20">
    <property type="match status" value="1"/>
</dbReference>
<evidence type="ECO:0000256" key="2">
    <source>
        <dbReference type="ARBA" id="ARBA00022670"/>
    </source>
</evidence>
<dbReference type="Pfam" id="PF17815">
    <property type="entry name" value="PDZ_3"/>
    <property type="match status" value="1"/>
</dbReference>
<dbReference type="Gene3D" id="2.40.10.10">
    <property type="entry name" value="Trypsin-like serine proteases"/>
    <property type="match status" value="2"/>
</dbReference>
<protein>
    <recommendedName>
        <fullName evidence="5">Protease Do-like PDZ domain-containing protein</fullName>
    </recommendedName>
</protein>
<dbReference type="SUPFAM" id="SSF50494">
    <property type="entry name" value="Trypsin-like serine proteases"/>
    <property type="match status" value="1"/>
</dbReference>
<proteinExistence type="inferred from homology"/>
<evidence type="ECO:0000256" key="4">
    <source>
        <dbReference type="ARBA" id="ARBA00022825"/>
    </source>
</evidence>
<gene>
    <name evidence="6" type="ORF">PSAL00342_LOCUS7963</name>
    <name evidence="7" type="ORF">PSAL00342_LOCUS7964</name>
</gene>
<dbReference type="InterPro" id="IPR046449">
    <property type="entry name" value="DEGP_PDZ_sf"/>
</dbReference>
<dbReference type="InterPro" id="IPR041517">
    <property type="entry name" value="DEGP_PDZ"/>
</dbReference>
<keyword evidence="2" id="KW-0645">Protease</keyword>
<dbReference type="EMBL" id="HBIS01009804">
    <property type="protein sequence ID" value="CAE0614063.1"/>
    <property type="molecule type" value="Transcribed_RNA"/>
</dbReference>
<dbReference type="InterPro" id="IPR009003">
    <property type="entry name" value="Peptidase_S1_PA"/>
</dbReference>
<dbReference type="PRINTS" id="PR00834">
    <property type="entry name" value="PROTEASES2C"/>
</dbReference>
<dbReference type="Pfam" id="PF13365">
    <property type="entry name" value="Trypsin_2"/>
    <property type="match status" value="1"/>
</dbReference>
<dbReference type="GO" id="GO:0006508">
    <property type="term" value="P:proteolysis"/>
    <property type="evidence" value="ECO:0007669"/>
    <property type="project" value="UniProtKB-KW"/>
</dbReference>
<feature type="domain" description="Protease Do-like PDZ" evidence="5">
    <location>
        <begin position="372"/>
        <end position="514"/>
    </location>
</feature>
<evidence type="ECO:0000256" key="1">
    <source>
        <dbReference type="ARBA" id="ARBA00010541"/>
    </source>
</evidence>